<evidence type="ECO:0000313" key="4">
    <source>
        <dbReference type="EMBL" id="HJB90045.1"/>
    </source>
</evidence>
<name>A0A9D2MQD3_9FIRM</name>
<dbReference type="InterPro" id="IPR003583">
    <property type="entry name" value="Hlx-hairpin-Hlx_DNA-bd_motif"/>
</dbReference>
<dbReference type="SMART" id="SM00278">
    <property type="entry name" value="HhH1"/>
    <property type="match status" value="2"/>
</dbReference>
<feature type="signal peptide" evidence="2">
    <location>
        <begin position="1"/>
        <end position="21"/>
    </location>
</feature>
<dbReference type="NCBIfam" id="TIGR00426">
    <property type="entry name" value="competence protein ComEA helix-hairpin-helix repeat region"/>
    <property type="match status" value="1"/>
</dbReference>
<feature type="domain" description="Helix-hairpin-helix DNA-binding motif class 1" evidence="3">
    <location>
        <begin position="222"/>
        <end position="241"/>
    </location>
</feature>
<reference evidence="4" key="2">
    <citation type="submission" date="2021-04" db="EMBL/GenBank/DDBJ databases">
        <authorList>
            <person name="Gilroy R."/>
        </authorList>
    </citation>
    <scope>NUCLEOTIDE SEQUENCE</scope>
    <source>
        <strain evidence="4">USAMLcec3-2134</strain>
    </source>
</reference>
<dbReference type="AlphaFoldDB" id="A0A9D2MQD3"/>
<organism evidence="4 5">
    <name type="scientific">Candidatus Eisenbergiella merdigallinarum</name>
    <dbReference type="NCBI Taxonomy" id="2838552"/>
    <lineage>
        <taxon>Bacteria</taxon>
        <taxon>Bacillati</taxon>
        <taxon>Bacillota</taxon>
        <taxon>Clostridia</taxon>
        <taxon>Lachnospirales</taxon>
        <taxon>Lachnospiraceae</taxon>
        <taxon>Eisenbergiella</taxon>
    </lineage>
</organism>
<evidence type="ECO:0000259" key="3">
    <source>
        <dbReference type="SMART" id="SM00278"/>
    </source>
</evidence>
<dbReference type="GO" id="GO:0006281">
    <property type="term" value="P:DNA repair"/>
    <property type="evidence" value="ECO:0007669"/>
    <property type="project" value="InterPro"/>
</dbReference>
<dbReference type="Gene3D" id="1.10.150.280">
    <property type="entry name" value="AF1531-like domain"/>
    <property type="match status" value="1"/>
</dbReference>
<feature type="chain" id="PRO_5039710830" evidence="2">
    <location>
        <begin position="22"/>
        <end position="246"/>
    </location>
</feature>
<protein>
    <submittedName>
        <fullName evidence="4">Helix-hairpin-helix domain-containing protein</fullName>
    </submittedName>
</protein>
<dbReference type="InterPro" id="IPR004509">
    <property type="entry name" value="Competence_ComEA_HhH"/>
</dbReference>
<dbReference type="SUPFAM" id="SSF47781">
    <property type="entry name" value="RuvA domain 2-like"/>
    <property type="match status" value="1"/>
</dbReference>
<feature type="region of interest" description="Disordered" evidence="1">
    <location>
        <begin position="157"/>
        <end position="177"/>
    </location>
</feature>
<gene>
    <name evidence="4" type="ORF">H9763_01080</name>
</gene>
<dbReference type="Pfam" id="PF12836">
    <property type="entry name" value="HHH_3"/>
    <property type="match status" value="1"/>
</dbReference>
<evidence type="ECO:0000256" key="1">
    <source>
        <dbReference type="SAM" id="MobiDB-lite"/>
    </source>
</evidence>
<dbReference type="Gene3D" id="3.10.560.10">
    <property type="entry name" value="Outer membrane lipoprotein wza domain like"/>
    <property type="match status" value="1"/>
</dbReference>
<dbReference type="InterPro" id="IPR019554">
    <property type="entry name" value="Soluble_ligand-bd"/>
</dbReference>
<accession>A0A9D2MQD3</accession>
<evidence type="ECO:0000256" key="2">
    <source>
        <dbReference type="SAM" id="SignalP"/>
    </source>
</evidence>
<keyword evidence="2" id="KW-0732">Signal</keyword>
<sequence>MPKLQRNVFLFRSALAGIALAAALTVSACSGGKEAEFLLAETAEAVSGAAKGQGDSDAAAKEQESSAAAEAEEDGAGPEPEEGGADERERTCTVHICGAVNLPGVYELPQDSRVVDAVAAGGGFSADADPAACNLAQPVTDGCQIYIMTREESALSAESGRSAGVQGNGAAAPGEARQEDGGLVNINTADRELLKTLPGIGDSRADAILAWREENGRFETIEDIMKVSGIKEGAFSKLKDKITTGR</sequence>
<dbReference type="PANTHER" id="PTHR21180:SF32">
    <property type="entry name" value="ENDONUCLEASE_EXONUCLEASE_PHOSPHATASE FAMILY DOMAIN-CONTAINING PROTEIN 1"/>
    <property type="match status" value="1"/>
</dbReference>
<feature type="region of interest" description="Disordered" evidence="1">
    <location>
        <begin position="50"/>
        <end position="88"/>
    </location>
</feature>
<evidence type="ECO:0000313" key="5">
    <source>
        <dbReference type="Proteomes" id="UP000886883"/>
    </source>
</evidence>
<dbReference type="GO" id="GO:0015627">
    <property type="term" value="C:type II protein secretion system complex"/>
    <property type="evidence" value="ECO:0007669"/>
    <property type="project" value="TreeGrafter"/>
</dbReference>
<feature type="compositionally biased region" description="Acidic residues" evidence="1">
    <location>
        <begin position="70"/>
        <end position="84"/>
    </location>
</feature>
<dbReference type="Pfam" id="PF10531">
    <property type="entry name" value="SLBB"/>
    <property type="match status" value="1"/>
</dbReference>
<comment type="caution">
    <text evidence="4">The sequence shown here is derived from an EMBL/GenBank/DDBJ whole genome shotgun (WGS) entry which is preliminary data.</text>
</comment>
<dbReference type="GO" id="GO:0003677">
    <property type="term" value="F:DNA binding"/>
    <property type="evidence" value="ECO:0007669"/>
    <property type="project" value="InterPro"/>
</dbReference>
<dbReference type="Proteomes" id="UP000886883">
    <property type="component" value="Unassembled WGS sequence"/>
</dbReference>
<reference evidence="4" key="1">
    <citation type="journal article" date="2021" name="PeerJ">
        <title>Extensive microbial diversity within the chicken gut microbiome revealed by metagenomics and culture.</title>
        <authorList>
            <person name="Gilroy R."/>
            <person name="Ravi A."/>
            <person name="Getino M."/>
            <person name="Pursley I."/>
            <person name="Horton D.L."/>
            <person name="Alikhan N.F."/>
            <person name="Baker D."/>
            <person name="Gharbi K."/>
            <person name="Hall N."/>
            <person name="Watson M."/>
            <person name="Adriaenssens E.M."/>
            <person name="Foster-Nyarko E."/>
            <person name="Jarju S."/>
            <person name="Secka A."/>
            <person name="Antonio M."/>
            <person name="Oren A."/>
            <person name="Chaudhuri R.R."/>
            <person name="La Ragione R."/>
            <person name="Hildebrand F."/>
            <person name="Pallen M.J."/>
        </authorList>
    </citation>
    <scope>NUCLEOTIDE SEQUENCE</scope>
    <source>
        <strain evidence="4">USAMLcec3-2134</strain>
    </source>
</reference>
<dbReference type="GO" id="GO:0015628">
    <property type="term" value="P:protein secretion by the type II secretion system"/>
    <property type="evidence" value="ECO:0007669"/>
    <property type="project" value="TreeGrafter"/>
</dbReference>
<dbReference type="InterPro" id="IPR051675">
    <property type="entry name" value="Endo/Exo/Phosphatase_dom_1"/>
</dbReference>
<proteinExistence type="predicted"/>
<dbReference type="EMBL" id="DWXE01000005">
    <property type="protein sequence ID" value="HJB90045.1"/>
    <property type="molecule type" value="Genomic_DNA"/>
</dbReference>
<dbReference type="PROSITE" id="PS51257">
    <property type="entry name" value="PROKAR_LIPOPROTEIN"/>
    <property type="match status" value="1"/>
</dbReference>
<feature type="domain" description="Helix-hairpin-helix DNA-binding motif class 1" evidence="3">
    <location>
        <begin position="192"/>
        <end position="211"/>
    </location>
</feature>
<dbReference type="PANTHER" id="PTHR21180">
    <property type="entry name" value="ENDONUCLEASE/EXONUCLEASE/PHOSPHATASE FAMILY DOMAIN-CONTAINING PROTEIN 1"/>
    <property type="match status" value="1"/>
</dbReference>
<dbReference type="InterPro" id="IPR010994">
    <property type="entry name" value="RuvA_2-like"/>
</dbReference>